<dbReference type="GO" id="GO:0006887">
    <property type="term" value="P:exocytosis"/>
    <property type="evidence" value="ECO:0007669"/>
    <property type="project" value="TreeGrafter"/>
</dbReference>
<evidence type="ECO:0000259" key="1">
    <source>
        <dbReference type="Pfam" id="PF07393"/>
    </source>
</evidence>
<accession>D7G516</accession>
<name>D7G516_ECTSI</name>
<dbReference type="EMBL" id="FN649760">
    <property type="protein sequence ID" value="CBJ33779.1"/>
    <property type="molecule type" value="Genomic_DNA"/>
</dbReference>
<dbReference type="Proteomes" id="UP000002630">
    <property type="component" value="Unassembled WGS sequence"/>
</dbReference>
<sequence>MTGGAGQLPPREFYEAVKAVSKAAAGLEEHHREVVAKGMEDTPTLRTIASETKKSLLHRVDAWTVRVLEDAMRLLILYAEKQMSLRSSKSDYCPKEETAAIEATRTVKAVSSVLEEQHSVFVDCLKEVDQRVDLRMLWESVGLRVHELFVEHLKKTKVNVIGAFILANDVNRLQEVLGRFGCEGVTSAAEELREIANLYVVPPENLLSLMEQGRLMGAGGVRADASGLSHGRRFEVSVGEGVVPARRSRGQLRPSARREGLTRLTRGLLCSSSKAKPSLRCVKFGKGGGSSAP</sequence>
<dbReference type="InParanoid" id="D7G516"/>
<keyword evidence="3" id="KW-1185">Reference proteome</keyword>
<dbReference type="GO" id="GO:0000145">
    <property type="term" value="C:exocyst"/>
    <property type="evidence" value="ECO:0007669"/>
    <property type="project" value="TreeGrafter"/>
</dbReference>
<feature type="domain" description="Exocyst complex component Sec10-like alpha-helical bundle" evidence="1">
    <location>
        <begin position="10"/>
        <end position="215"/>
    </location>
</feature>
<protein>
    <recommendedName>
        <fullName evidence="1">Exocyst complex component Sec10-like alpha-helical bundle domain-containing protein</fullName>
    </recommendedName>
</protein>
<dbReference type="Pfam" id="PF07393">
    <property type="entry name" value="Sec10_HB"/>
    <property type="match status" value="1"/>
</dbReference>
<evidence type="ECO:0000313" key="3">
    <source>
        <dbReference type="Proteomes" id="UP000002630"/>
    </source>
</evidence>
<evidence type="ECO:0000313" key="2">
    <source>
        <dbReference type="EMBL" id="CBJ33779.1"/>
    </source>
</evidence>
<dbReference type="STRING" id="2880.D7G516"/>
<organism evidence="2 3">
    <name type="scientific">Ectocarpus siliculosus</name>
    <name type="common">Brown alga</name>
    <name type="synonym">Conferva siliculosa</name>
    <dbReference type="NCBI Taxonomy" id="2880"/>
    <lineage>
        <taxon>Eukaryota</taxon>
        <taxon>Sar</taxon>
        <taxon>Stramenopiles</taxon>
        <taxon>Ochrophyta</taxon>
        <taxon>PX clade</taxon>
        <taxon>Phaeophyceae</taxon>
        <taxon>Ectocarpales</taxon>
        <taxon>Ectocarpaceae</taxon>
        <taxon>Ectocarpus</taxon>
    </lineage>
</organism>
<dbReference type="InterPro" id="IPR009976">
    <property type="entry name" value="Sec10-like"/>
</dbReference>
<reference evidence="2 3" key="1">
    <citation type="journal article" date="2010" name="Nature">
        <title>The Ectocarpus genome and the independent evolution of multicellularity in brown algae.</title>
        <authorList>
            <person name="Cock J.M."/>
            <person name="Sterck L."/>
            <person name="Rouze P."/>
            <person name="Scornet D."/>
            <person name="Allen A.E."/>
            <person name="Amoutzias G."/>
            <person name="Anthouard V."/>
            <person name="Artiguenave F."/>
            <person name="Aury J.M."/>
            <person name="Badger J.H."/>
            <person name="Beszteri B."/>
            <person name="Billiau K."/>
            <person name="Bonnet E."/>
            <person name="Bothwell J.H."/>
            <person name="Bowler C."/>
            <person name="Boyen C."/>
            <person name="Brownlee C."/>
            <person name="Carrano C.J."/>
            <person name="Charrier B."/>
            <person name="Cho G.Y."/>
            <person name="Coelho S.M."/>
            <person name="Collen J."/>
            <person name="Corre E."/>
            <person name="Da Silva C."/>
            <person name="Delage L."/>
            <person name="Delaroque N."/>
            <person name="Dittami S.M."/>
            <person name="Doulbeau S."/>
            <person name="Elias M."/>
            <person name="Farnham G."/>
            <person name="Gachon C.M."/>
            <person name="Gschloessl B."/>
            <person name="Heesch S."/>
            <person name="Jabbari K."/>
            <person name="Jubin C."/>
            <person name="Kawai H."/>
            <person name="Kimura K."/>
            <person name="Kloareg B."/>
            <person name="Kupper F.C."/>
            <person name="Lang D."/>
            <person name="Le Bail A."/>
            <person name="Leblanc C."/>
            <person name="Lerouge P."/>
            <person name="Lohr M."/>
            <person name="Lopez P.J."/>
            <person name="Martens C."/>
            <person name="Maumus F."/>
            <person name="Michel G."/>
            <person name="Miranda-Saavedra D."/>
            <person name="Morales J."/>
            <person name="Moreau H."/>
            <person name="Motomura T."/>
            <person name="Nagasato C."/>
            <person name="Napoli C.A."/>
            <person name="Nelson D.R."/>
            <person name="Nyvall-Collen P."/>
            <person name="Peters A.F."/>
            <person name="Pommier C."/>
            <person name="Potin P."/>
            <person name="Poulain J."/>
            <person name="Quesneville H."/>
            <person name="Read B."/>
            <person name="Rensing S.A."/>
            <person name="Ritter A."/>
            <person name="Rousvoal S."/>
            <person name="Samanta M."/>
            <person name="Samson G."/>
            <person name="Schroeder D.C."/>
            <person name="Segurens B."/>
            <person name="Strittmatter M."/>
            <person name="Tonon T."/>
            <person name="Tregear J.W."/>
            <person name="Valentin K."/>
            <person name="von Dassow P."/>
            <person name="Yamagishi T."/>
            <person name="Van de Peer Y."/>
            <person name="Wincker P."/>
        </authorList>
    </citation>
    <scope>NUCLEOTIDE SEQUENCE [LARGE SCALE GENOMIC DNA]</scope>
    <source>
        <strain evidence="3">Ec32 / CCAP1310/4</strain>
    </source>
</reference>
<dbReference type="GO" id="GO:0006893">
    <property type="term" value="P:Golgi to plasma membrane transport"/>
    <property type="evidence" value="ECO:0007669"/>
    <property type="project" value="TreeGrafter"/>
</dbReference>
<gene>
    <name evidence="2" type="ORF">Esi_0606_0004</name>
</gene>
<dbReference type="InterPro" id="IPR048627">
    <property type="entry name" value="Sec10_HB"/>
</dbReference>
<dbReference type="AlphaFoldDB" id="D7G516"/>
<dbReference type="OrthoDB" id="125856at2759"/>
<proteinExistence type="predicted"/>
<dbReference type="PANTHER" id="PTHR12100:SF0">
    <property type="entry name" value="EXOCYST COMPLEX COMPONENT 5"/>
    <property type="match status" value="1"/>
</dbReference>
<dbReference type="PANTHER" id="PTHR12100">
    <property type="entry name" value="SEC10"/>
    <property type="match status" value="1"/>
</dbReference>